<dbReference type="Pfam" id="PF04265">
    <property type="entry name" value="TPK_B1_binding"/>
    <property type="match status" value="1"/>
</dbReference>
<dbReference type="Gene3D" id="2.60.120.320">
    <property type="entry name" value="Thiamin pyrophosphokinase, thiamin-binding domain"/>
    <property type="match status" value="1"/>
</dbReference>
<comment type="catalytic activity">
    <reaction evidence="7">
        <text>thiamine + ATP = thiamine diphosphate + AMP + H(+)</text>
        <dbReference type="Rhea" id="RHEA:11576"/>
        <dbReference type="ChEBI" id="CHEBI:15378"/>
        <dbReference type="ChEBI" id="CHEBI:18385"/>
        <dbReference type="ChEBI" id="CHEBI:30616"/>
        <dbReference type="ChEBI" id="CHEBI:58937"/>
        <dbReference type="ChEBI" id="CHEBI:456215"/>
    </reaction>
</comment>
<evidence type="ECO:0000256" key="2">
    <source>
        <dbReference type="ARBA" id="ARBA00006785"/>
    </source>
</evidence>
<dbReference type="SMART" id="SM00983">
    <property type="entry name" value="TPK_B1_binding"/>
    <property type="match status" value="1"/>
</dbReference>
<dbReference type="InterPro" id="IPR016966">
    <property type="entry name" value="Thiamin_pyrophosphokinase_euk"/>
</dbReference>
<dbReference type="InterPro" id="IPR036371">
    <property type="entry name" value="TPK_B1-bd_sf"/>
</dbReference>
<evidence type="ECO:0000256" key="6">
    <source>
        <dbReference type="ARBA" id="ARBA00022840"/>
    </source>
</evidence>
<evidence type="ECO:0000313" key="9">
    <source>
        <dbReference type="EMBL" id="KAK4523539.1"/>
    </source>
</evidence>
<protein>
    <recommendedName>
        <fullName evidence="7">Thiamine pyrophosphokinase</fullName>
        <ecNumber evidence="7">2.7.6.2</ecNumber>
    </recommendedName>
</protein>
<dbReference type="NCBIfam" id="TIGR01378">
    <property type="entry name" value="thi_PPkinase"/>
    <property type="match status" value="1"/>
</dbReference>
<dbReference type="Gene3D" id="3.40.50.10240">
    <property type="entry name" value="Thiamin pyrophosphokinase, catalytic domain"/>
    <property type="match status" value="1"/>
</dbReference>
<keyword evidence="3 7" id="KW-0808">Transferase</keyword>
<dbReference type="SUPFAM" id="SSF63999">
    <property type="entry name" value="Thiamin pyrophosphokinase, catalytic domain"/>
    <property type="match status" value="1"/>
</dbReference>
<dbReference type="InterPro" id="IPR006282">
    <property type="entry name" value="Thi_PPkinase"/>
</dbReference>
<dbReference type="GO" id="GO:0005524">
    <property type="term" value="F:ATP binding"/>
    <property type="evidence" value="ECO:0007669"/>
    <property type="project" value="UniProtKB-UniRule"/>
</dbReference>
<name>A0AAV9I859_9RHOD</name>
<dbReference type="PIRSF" id="PIRSF031057">
    <property type="entry name" value="Thiamin_pyrophosphokinase"/>
    <property type="match status" value="1"/>
</dbReference>
<dbReference type="GO" id="GO:0009229">
    <property type="term" value="P:thiamine diphosphate biosynthetic process"/>
    <property type="evidence" value="ECO:0007669"/>
    <property type="project" value="UniProtKB-UniRule"/>
</dbReference>
<dbReference type="InterPro" id="IPR007371">
    <property type="entry name" value="TPK_catalytic"/>
</dbReference>
<dbReference type="GO" id="GO:0016301">
    <property type="term" value="F:kinase activity"/>
    <property type="evidence" value="ECO:0007669"/>
    <property type="project" value="UniProtKB-UniRule"/>
</dbReference>
<dbReference type="Proteomes" id="UP001300502">
    <property type="component" value="Unassembled WGS sequence"/>
</dbReference>
<proteinExistence type="inferred from homology"/>
<accession>A0AAV9I859</accession>
<evidence type="ECO:0000256" key="7">
    <source>
        <dbReference type="PIRNR" id="PIRNR031057"/>
    </source>
</evidence>
<dbReference type="EMBL" id="JANCYU010000016">
    <property type="protein sequence ID" value="KAK4523539.1"/>
    <property type="molecule type" value="Genomic_DNA"/>
</dbReference>
<reference evidence="9 10" key="1">
    <citation type="submission" date="2022-07" db="EMBL/GenBank/DDBJ databases">
        <title>Genome-wide signatures of adaptation to extreme environments.</title>
        <authorList>
            <person name="Cho C.H."/>
            <person name="Yoon H.S."/>
        </authorList>
    </citation>
    <scope>NUCLEOTIDE SEQUENCE [LARGE SCALE GENOMIC DNA]</scope>
    <source>
        <strain evidence="9 10">108.79 E11</strain>
    </source>
</reference>
<dbReference type="InterPro" id="IPR036759">
    <property type="entry name" value="TPK_catalytic_sf"/>
</dbReference>
<organism evidence="9 10">
    <name type="scientific">Galdieria yellowstonensis</name>
    <dbReference type="NCBI Taxonomy" id="3028027"/>
    <lineage>
        <taxon>Eukaryota</taxon>
        <taxon>Rhodophyta</taxon>
        <taxon>Bangiophyceae</taxon>
        <taxon>Galdieriales</taxon>
        <taxon>Galdieriaceae</taxon>
        <taxon>Galdieria</taxon>
    </lineage>
</organism>
<dbReference type="PANTHER" id="PTHR13622">
    <property type="entry name" value="THIAMIN PYROPHOSPHOKINASE"/>
    <property type="match status" value="1"/>
</dbReference>
<dbReference type="PANTHER" id="PTHR13622:SF8">
    <property type="entry name" value="THIAMIN PYROPHOSPHOKINASE 1"/>
    <property type="match status" value="1"/>
</dbReference>
<feature type="domain" description="Thiamin pyrophosphokinase thiamin-binding" evidence="8">
    <location>
        <begin position="163"/>
        <end position="229"/>
    </location>
</feature>
<keyword evidence="5 7" id="KW-0418">Kinase</keyword>
<dbReference type="GO" id="GO:0030975">
    <property type="term" value="F:thiamine binding"/>
    <property type="evidence" value="ECO:0007669"/>
    <property type="project" value="UniProtKB-UniRule"/>
</dbReference>
<keyword evidence="10" id="KW-1185">Reference proteome</keyword>
<comment type="pathway">
    <text evidence="1 7">Cofactor biosynthesis; thiamine diphosphate biosynthesis; thiamine diphosphate from thiamine: step 1/1.</text>
</comment>
<dbReference type="InterPro" id="IPR007373">
    <property type="entry name" value="Thiamin_PyroPKinase_B1-bd"/>
</dbReference>
<evidence type="ECO:0000256" key="3">
    <source>
        <dbReference type="ARBA" id="ARBA00022679"/>
    </source>
</evidence>
<keyword evidence="4 7" id="KW-0547">Nucleotide-binding</keyword>
<comment type="caution">
    <text evidence="9">The sequence shown here is derived from an EMBL/GenBank/DDBJ whole genome shotgun (WGS) entry which is preliminary data.</text>
</comment>
<dbReference type="GO" id="GO:0004788">
    <property type="term" value="F:thiamine diphosphokinase activity"/>
    <property type="evidence" value="ECO:0007669"/>
    <property type="project" value="UniProtKB-UniRule"/>
</dbReference>
<keyword evidence="6 7" id="KW-0067">ATP-binding</keyword>
<evidence type="ECO:0000259" key="8">
    <source>
        <dbReference type="SMART" id="SM00983"/>
    </source>
</evidence>
<sequence>MNQSLFCVSKLLQGLPRSFSLLLLNGENFFAPLVAKLWQSTAFTVCADGGSNRLYDCFGIDQRDRFIPHLIKGDFDSIRPEVLKYYESKKVDLIRSTDQLNNDFEKCLGCIGPHLEELPTVVLGGLGGRMDQQLANIHILYKFLPRKIYLLSLDQAIWLLPRGKHHVVCSKDIEGPLCGLIPIGSTCHETTTTGLRWNLDHQPLSFGSFISSSNEIVDSFVEIETSDPVLWWSQLRLERLFPSATTKHPPDDKDNIST</sequence>
<evidence type="ECO:0000256" key="4">
    <source>
        <dbReference type="ARBA" id="ARBA00022741"/>
    </source>
</evidence>
<dbReference type="AlphaFoldDB" id="A0AAV9I859"/>
<comment type="similarity">
    <text evidence="2 7">Belongs to the thiamine pyrophosphokinase family.</text>
</comment>
<dbReference type="GO" id="GO:0006772">
    <property type="term" value="P:thiamine metabolic process"/>
    <property type="evidence" value="ECO:0007669"/>
    <property type="project" value="InterPro"/>
</dbReference>
<dbReference type="Pfam" id="PF04263">
    <property type="entry name" value="TPK_catalytic"/>
    <property type="match status" value="1"/>
</dbReference>
<dbReference type="SUPFAM" id="SSF63862">
    <property type="entry name" value="Thiamin pyrophosphokinase, substrate-binding domain"/>
    <property type="match status" value="1"/>
</dbReference>
<dbReference type="CDD" id="cd07995">
    <property type="entry name" value="TPK"/>
    <property type="match status" value="1"/>
</dbReference>
<evidence type="ECO:0000313" key="10">
    <source>
        <dbReference type="Proteomes" id="UP001300502"/>
    </source>
</evidence>
<gene>
    <name evidence="9" type="ORF">GAYE_PCTG69G1435</name>
</gene>
<dbReference type="EC" id="2.7.6.2" evidence="7"/>
<evidence type="ECO:0000256" key="5">
    <source>
        <dbReference type="ARBA" id="ARBA00022777"/>
    </source>
</evidence>
<dbReference type="FunFam" id="2.60.120.320:FF:000001">
    <property type="entry name" value="Thiamine pyrophosphokinase"/>
    <property type="match status" value="1"/>
</dbReference>
<evidence type="ECO:0000256" key="1">
    <source>
        <dbReference type="ARBA" id="ARBA00005078"/>
    </source>
</evidence>